<comment type="caution">
    <text evidence="4">The sequence shown here is derived from an EMBL/GenBank/DDBJ whole genome shotgun (WGS) entry which is preliminary data.</text>
</comment>
<accession>A0A9P4J3L8</accession>
<evidence type="ECO:0000256" key="3">
    <source>
        <dbReference type="SAM" id="MobiDB-lite"/>
    </source>
</evidence>
<keyword evidence="2" id="KW-0843">Virulence</keyword>
<reference evidence="4" key="1">
    <citation type="journal article" date="2020" name="Stud. Mycol.">
        <title>101 Dothideomycetes genomes: a test case for predicting lifestyles and emergence of pathogens.</title>
        <authorList>
            <person name="Haridas S."/>
            <person name="Albert R."/>
            <person name="Binder M."/>
            <person name="Bloem J."/>
            <person name="Labutti K."/>
            <person name="Salamov A."/>
            <person name="Andreopoulos B."/>
            <person name="Baker S."/>
            <person name="Barry K."/>
            <person name="Bills G."/>
            <person name="Bluhm B."/>
            <person name="Cannon C."/>
            <person name="Castanera R."/>
            <person name="Culley D."/>
            <person name="Daum C."/>
            <person name="Ezra D."/>
            <person name="Gonzalez J."/>
            <person name="Henrissat B."/>
            <person name="Kuo A."/>
            <person name="Liang C."/>
            <person name="Lipzen A."/>
            <person name="Lutzoni F."/>
            <person name="Magnuson J."/>
            <person name="Mondo S."/>
            <person name="Nolan M."/>
            <person name="Ohm R."/>
            <person name="Pangilinan J."/>
            <person name="Park H.-J."/>
            <person name="Ramirez L."/>
            <person name="Alfaro M."/>
            <person name="Sun H."/>
            <person name="Tritt A."/>
            <person name="Yoshinaga Y."/>
            <person name="Zwiers L.-H."/>
            <person name="Turgeon B."/>
            <person name="Goodwin S."/>
            <person name="Spatafora J."/>
            <person name="Crous P."/>
            <person name="Grigoriev I."/>
        </authorList>
    </citation>
    <scope>NUCLEOTIDE SEQUENCE</scope>
    <source>
        <strain evidence="4">CBS 260.36</strain>
    </source>
</reference>
<dbReference type="GO" id="GO:0008061">
    <property type="term" value="F:chitin binding"/>
    <property type="evidence" value="ECO:0007669"/>
    <property type="project" value="UniProtKB-KW"/>
</dbReference>
<feature type="region of interest" description="Disordered" evidence="3">
    <location>
        <begin position="140"/>
        <end position="165"/>
    </location>
</feature>
<keyword evidence="1" id="KW-0147">Chitin-binding</keyword>
<dbReference type="AlphaFoldDB" id="A0A9P4J3L8"/>
<feature type="compositionally biased region" description="Polar residues" evidence="3">
    <location>
        <begin position="156"/>
        <end position="165"/>
    </location>
</feature>
<dbReference type="InterPro" id="IPR053214">
    <property type="entry name" value="LysM12-like"/>
</dbReference>
<sequence length="233" mass="24701">MTGTGTWSILQHSSHFVPSAVADLERLLKVPTYFRRRATIMLTYSSPRRLALLCFGAALVGLAQATAPAPGPEISQCPVSCAVAGLLPAAWTNYHDTSFLAKCNDTSIFDLNIYNSLDRSNSNYVIRACSVGGSNVTAPSNLRGKPIQGDSRDDSNGQSICPSSSQSATTNAELQFLHWNATTVSGAMHDLQAASESLVYFLSDSTGPVGMKPQIVLVRTGTTLIGVYIGAAI</sequence>
<evidence type="ECO:0000313" key="5">
    <source>
        <dbReference type="Proteomes" id="UP000799439"/>
    </source>
</evidence>
<dbReference type="Proteomes" id="UP000799439">
    <property type="component" value="Unassembled WGS sequence"/>
</dbReference>
<dbReference type="PANTHER" id="PTHR47700:SF2">
    <property type="entry name" value="CHITINASE"/>
    <property type="match status" value="1"/>
</dbReference>
<name>A0A9P4J3L8_9PEZI</name>
<evidence type="ECO:0000256" key="1">
    <source>
        <dbReference type="ARBA" id="ARBA00022669"/>
    </source>
</evidence>
<organism evidence="4 5">
    <name type="scientific">Myriangium duriaei CBS 260.36</name>
    <dbReference type="NCBI Taxonomy" id="1168546"/>
    <lineage>
        <taxon>Eukaryota</taxon>
        <taxon>Fungi</taxon>
        <taxon>Dikarya</taxon>
        <taxon>Ascomycota</taxon>
        <taxon>Pezizomycotina</taxon>
        <taxon>Dothideomycetes</taxon>
        <taxon>Dothideomycetidae</taxon>
        <taxon>Myriangiales</taxon>
        <taxon>Myriangiaceae</taxon>
        <taxon>Myriangium</taxon>
    </lineage>
</organism>
<evidence type="ECO:0000256" key="2">
    <source>
        <dbReference type="ARBA" id="ARBA00023026"/>
    </source>
</evidence>
<protein>
    <submittedName>
        <fullName evidence="4">Uncharacterized protein</fullName>
    </submittedName>
</protein>
<proteinExistence type="predicted"/>
<dbReference type="EMBL" id="ML996084">
    <property type="protein sequence ID" value="KAF2154501.1"/>
    <property type="molecule type" value="Genomic_DNA"/>
</dbReference>
<dbReference type="PANTHER" id="PTHR47700">
    <property type="entry name" value="V CHITINASE, PUTATIVE (AFU_ORTHOLOGUE AFUA_6G13720)-RELATED"/>
    <property type="match status" value="1"/>
</dbReference>
<evidence type="ECO:0000313" key="4">
    <source>
        <dbReference type="EMBL" id="KAF2154501.1"/>
    </source>
</evidence>
<keyword evidence="5" id="KW-1185">Reference proteome</keyword>
<gene>
    <name evidence="4" type="ORF">K461DRAFT_293142</name>
</gene>